<gene>
    <name evidence="1" type="ORF">ALP03_03168</name>
</gene>
<evidence type="ECO:0000313" key="2">
    <source>
        <dbReference type="Proteomes" id="UP000271531"/>
    </source>
</evidence>
<sequence>MTDAGARSAEAGNLVGVEMNAVGQPGARAEPADAVQIIHGAQAEALQAEVLFVEGFSQMRVQAHVEIFGHGRTLGHDLRRDRKRRAGCQRDLDLRTIAALVIGLDQALTVGQNHLALLHGLLWRQTSVGFTKAHRTTRQHCAHTQLANALHLNIDGVFQPVGEQVVMVSSRCATRQQQFSQRHLAGDRELLRRQARPYRVQGFQPREQRLIDHWCPGPREGLIEVMVRVDQPRQQHMLTGIECLCAGL</sequence>
<reference evidence="1 2" key="1">
    <citation type="submission" date="2018-08" db="EMBL/GenBank/DDBJ databases">
        <title>Recombination of ecologically and evolutionarily significant loci maintains genetic cohesion in the Pseudomonas syringae species complex.</title>
        <authorList>
            <person name="Dillon M."/>
            <person name="Thakur S."/>
            <person name="Almeida R.N.D."/>
            <person name="Weir B.S."/>
            <person name="Guttman D.S."/>
        </authorList>
    </citation>
    <scope>NUCLEOTIDE SEQUENCE [LARGE SCALE GENOMIC DNA]</scope>
    <source>
        <strain evidence="1 2">ICMP 4525</strain>
    </source>
</reference>
<dbReference type="Proteomes" id="UP000271531">
    <property type="component" value="Unassembled WGS sequence"/>
</dbReference>
<comment type="caution">
    <text evidence="1">The sequence shown here is derived from an EMBL/GenBank/DDBJ whole genome shotgun (WGS) entry which is preliminary data.</text>
</comment>
<dbReference type="EMBL" id="RBVA01001042">
    <property type="protein sequence ID" value="RMV82621.1"/>
    <property type="molecule type" value="Genomic_DNA"/>
</dbReference>
<dbReference type="AlphaFoldDB" id="A0A3M6FPR2"/>
<protein>
    <submittedName>
        <fullName evidence="1">Uncharacterized protein</fullName>
    </submittedName>
</protein>
<organism evidence="1 2">
    <name type="scientific">Pseudomonas amygdali pv. tabaci</name>
    <name type="common">Pseudomonas syringae pv. tabaci</name>
    <dbReference type="NCBI Taxonomy" id="322"/>
    <lineage>
        <taxon>Bacteria</taxon>
        <taxon>Pseudomonadati</taxon>
        <taxon>Pseudomonadota</taxon>
        <taxon>Gammaproteobacteria</taxon>
        <taxon>Pseudomonadales</taxon>
        <taxon>Pseudomonadaceae</taxon>
        <taxon>Pseudomonas</taxon>
        <taxon>Pseudomonas amygdali</taxon>
    </lineage>
</organism>
<name>A0A3M6FPR2_PSEAJ</name>
<accession>A0A3M6FPR2</accession>
<proteinExistence type="predicted"/>
<evidence type="ECO:0000313" key="1">
    <source>
        <dbReference type="EMBL" id="RMV82621.1"/>
    </source>
</evidence>